<keyword evidence="8" id="KW-1185">Reference proteome</keyword>
<accession>A0A9P6PTQ7</accession>
<dbReference type="EMBL" id="JAAAJA010000564">
    <property type="protein sequence ID" value="KAG0251809.1"/>
    <property type="molecule type" value="Genomic_DNA"/>
</dbReference>
<dbReference type="GO" id="GO:0016020">
    <property type="term" value="C:membrane"/>
    <property type="evidence" value="ECO:0007669"/>
    <property type="project" value="UniProtKB-SubCell"/>
</dbReference>
<comment type="caution">
    <text evidence="7">The sequence shown here is derived from an EMBL/GenBank/DDBJ whole genome shotgun (WGS) entry which is preliminary data.</text>
</comment>
<feature type="transmembrane region" description="Helical" evidence="6">
    <location>
        <begin position="366"/>
        <end position="385"/>
    </location>
</feature>
<name>A0A9P6PTQ7_9FUNG</name>
<feature type="compositionally biased region" description="Polar residues" evidence="5">
    <location>
        <begin position="249"/>
        <end position="278"/>
    </location>
</feature>
<feature type="transmembrane region" description="Helical" evidence="6">
    <location>
        <begin position="80"/>
        <end position="102"/>
    </location>
</feature>
<dbReference type="Pfam" id="PF00106">
    <property type="entry name" value="adh_short"/>
    <property type="match status" value="1"/>
</dbReference>
<evidence type="ECO:0000256" key="3">
    <source>
        <dbReference type="ARBA" id="ARBA00022989"/>
    </source>
</evidence>
<evidence type="ECO:0000256" key="2">
    <source>
        <dbReference type="ARBA" id="ARBA00022692"/>
    </source>
</evidence>
<dbReference type="GO" id="GO:0055085">
    <property type="term" value="P:transmembrane transport"/>
    <property type="evidence" value="ECO:0007669"/>
    <property type="project" value="InterPro"/>
</dbReference>
<dbReference type="SUPFAM" id="SSF51735">
    <property type="entry name" value="NAD(P)-binding Rossmann-fold domains"/>
    <property type="match status" value="1"/>
</dbReference>
<dbReference type="PANTHER" id="PTHR31794:SF2">
    <property type="entry name" value="AUXIN EFFLUX TRANSPORTER FAMILY PROTEIN (EUROFUNG)"/>
    <property type="match status" value="1"/>
</dbReference>
<dbReference type="GO" id="GO:0005783">
    <property type="term" value="C:endoplasmic reticulum"/>
    <property type="evidence" value="ECO:0007669"/>
    <property type="project" value="TreeGrafter"/>
</dbReference>
<reference evidence="7" key="1">
    <citation type="journal article" date="2020" name="Fungal Divers.">
        <title>Resolving the Mortierellaceae phylogeny through synthesis of multi-gene phylogenetics and phylogenomics.</title>
        <authorList>
            <person name="Vandepol N."/>
            <person name="Liber J."/>
            <person name="Desiro A."/>
            <person name="Na H."/>
            <person name="Kennedy M."/>
            <person name="Barry K."/>
            <person name="Grigoriev I.V."/>
            <person name="Miller A.N."/>
            <person name="O'Donnell K."/>
            <person name="Stajich J.E."/>
            <person name="Bonito G."/>
        </authorList>
    </citation>
    <scope>NUCLEOTIDE SEQUENCE</scope>
    <source>
        <strain evidence="7">KOD948</strain>
    </source>
</reference>
<dbReference type="Gene3D" id="3.40.50.720">
    <property type="entry name" value="NAD(P)-binding Rossmann-like Domain"/>
    <property type="match status" value="1"/>
</dbReference>
<dbReference type="OrthoDB" id="191139at2759"/>
<feature type="transmembrane region" description="Helical" evidence="6">
    <location>
        <begin position="327"/>
        <end position="346"/>
    </location>
</feature>
<dbReference type="Proteomes" id="UP000726737">
    <property type="component" value="Unassembled WGS sequence"/>
</dbReference>
<dbReference type="InterPro" id="IPR036291">
    <property type="entry name" value="NAD(P)-bd_dom_sf"/>
</dbReference>
<protein>
    <submittedName>
        <fullName evidence="7">Uncharacterized protein</fullName>
    </submittedName>
</protein>
<keyword evidence="3 6" id="KW-1133">Transmembrane helix</keyword>
<evidence type="ECO:0000313" key="8">
    <source>
        <dbReference type="Proteomes" id="UP000726737"/>
    </source>
</evidence>
<dbReference type="CDD" id="cd05327">
    <property type="entry name" value="retinol-DH_like_SDR_c_like"/>
    <property type="match status" value="1"/>
</dbReference>
<feature type="region of interest" description="Disordered" evidence="5">
    <location>
        <begin position="229"/>
        <end position="287"/>
    </location>
</feature>
<feature type="transmembrane region" description="Helical" evidence="6">
    <location>
        <begin position="114"/>
        <end position="135"/>
    </location>
</feature>
<evidence type="ECO:0000256" key="4">
    <source>
        <dbReference type="ARBA" id="ARBA00023136"/>
    </source>
</evidence>
<evidence type="ECO:0000256" key="1">
    <source>
        <dbReference type="ARBA" id="ARBA00004141"/>
    </source>
</evidence>
<dbReference type="Pfam" id="PF03547">
    <property type="entry name" value="Mem_trans"/>
    <property type="match status" value="2"/>
</dbReference>
<feature type="transmembrane region" description="Helical" evidence="6">
    <location>
        <begin position="155"/>
        <end position="173"/>
    </location>
</feature>
<dbReference type="AlphaFoldDB" id="A0A9P6PTQ7"/>
<organism evidence="7 8">
    <name type="scientific">Mortierella polycephala</name>
    <dbReference type="NCBI Taxonomy" id="41804"/>
    <lineage>
        <taxon>Eukaryota</taxon>
        <taxon>Fungi</taxon>
        <taxon>Fungi incertae sedis</taxon>
        <taxon>Mucoromycota</taxon>
        <taxon>Mortierellomycotina</taxon>
        <taxon>Mortierellomycetes</taxon>
        <taxon>Mortierellales</taxon>
        <taxon>Mortierellaceae</taxon>
        <taxon>Mortierella</taxon>
    </lineage>
</organism>
<proteinExistence type="predicted"/>
<feature type="transmembrane region" description="Helical" evidence="6">
    <location>
        <begin position="517"/>
        <end position="539"/>
    </location>
</feature>
<dbReference type="PANTHER" id="PTHR31794">
    <property type="entry name" value="AUXIN EFFLUX TRANSPORTER FAMILY PROTEIN (EUROFUNG)"/>
    <property type="match status" value="1"/>
</dbReference>
<evidence type="ECO:0000256" key="6">
    <source>
        <dbReference type="SAM" id="Phobius"/>
    </source>
</evidence>
<feature type="region of interest" description="Disordered" evidence="5">
    <location>
        <begin position="387"/>
        <end position="465"/>
    </location>
</feature>
<evidence type="ECO:0000256" key="5">
    <source>
        <dbReference type="SAM" id="MobiDB-lite"/>
    </source>
</evidence>
<feature type="region of interest" description="Disordered" evidence="5">
    <location>
        <begin position="481"/>
        <end position="500"/>
    </location>
</feature>
<feature type="compositionally biased region" description="Acidic residues" evidence="5">
    <location>
        <begin position="481"/>
        <end position="490"/>
    </location>
</feature>
<comment type="subcellular location">
    <subcellularLocation>
        <location evidence="1">Membrane</location>
        <topology evidence="1">Multi-pass membrane protein</topology>
    </subcellularLocation>
</comment>
<gene>
    <name evidence="7" type="ORF">BG011_007363</name>
</gene>
<feature type="transmembrane region" description="Helical" evidence="6">
    <location>
        <begin position="54"/>
        <end position="74"/>
    </location>
</feature>
<feature type="transmembrane region" description="Helical" evidence="6">
    <location>
        <begin position="23"/>
        <end position="42"/>
    </location>
</feature>
<dbReference type="PRINTS" id="PR00081">
    <property type="entry name" value="GDHRDH"/>
</dbReference>
<keyword evidence="2 6" id="KW-0812">Transmembrane</keyword>
<evidence type="ECO:0000313" key="7">
    <source>
        <dbReference type="EMBL" id="KAG0251809.1"/>
    </source>
</evidence>
<dbReference type="InterPro" id="IPR004776">
    <property type="entry name" value="Mem_transp_PIN-like"/>
</dbReference>
<sequence>MNWFILAGAAAEVYKQQTDDLCFIARAVSQVLVIVGCGIILSRTGYLSQSAQKVNLYFMTPCLLFTKIASTINWQQFKAFWPIPVFYLFFSTVSWIVAKIGSRLLRFSTDEEKFVTASILFSNTNSLPMALIQSLAMSAAGSHLLRDENDTMEQVAARGISYILFYAIFGNLIRWSYGFSLLVPKDNDVQEEMHTEQTTYARSGSFVQAANIPREGVLIDVDGSSAGAGALHNGQESYRDDTDDDQLDHSQSGLDNVSHSKSLQRPTNQHQQSTQFQPRSPVIPDSRRTLPVYSRHQKYHKPSIMALWNQKASSVFNRIRQVLTPPLLTALIALVIGLIPSLHWLFMSPESKVYAFIVHPIENCGAAAIPMILLCLGAQVVNFATSSASEPTKGSVSTSTRPGPPQRRHSLNTPSVFPHANSIQDSSSSEGEDSDEIQDQGWLRIQGNGQSPKKTRKPYGQNGVASSLSYASSSATLYHFEDDDEEEDSECPPPTAENGSSGLRLGCGRRFKCATPIAFALFARMVMVPVICLPAILFHPQSLSPILTLDPTFTLSLVLLVAAPTAINMIQLCQIKGFFEEEMAAVLFWSGMECMLNVWQRIVQRDLKVQTKMRRQLWIDQARISSVGQTRVAIVTGGNCGLGYETVKALVEAGYTTIIACRSVNKGHEAVDKIEEQTGIKGKVSVLALDLSSQESVKKFAQDFKSLGYPHLDVLVNNAGVMDIPFGLTKEGYEMQFGVNHLGHYVLTLELLSLLNKAPQGRIIVLSSCASFCTDEINYDTLQSKDGKGYSRLGHYSYSKLANILFVKALKRRLDTQPRCRITVNAAHPGACSTELFRYNFFFNLLMYPASVACRSPLYGAMTSIFLALEPGLENISGEYFFDQAARSVNPIAMDEKAQDLLWSKSVEFTGVDFTQLSC</sequence>
<keyword evidence="4 6" id="KW-0472">Membrane</keyword>
<feature type="compositionally biased region" description="Polar residues" evidence="5">
    <location>
        <begin position="387"/>
        <end position="401"/>
    </location>
</feature>
<dbReference type="InterPro" id="IPR002347">
    <property type="entry name" value="SDR_fam"/>
</dbReference>